<dbReference type="EMBL" id="CM047587">
    <property type="protein sequence ID" value="KAI9908223.1"/>
    <property type="molecule type" value="Genomic_DNA"/>
</dbReference>
<name>A0ACC0VR67_9STRA</name>
<comment type="caution">
    <text evidence="1">The sequence shown here is derived from an EMBL/GenBank/DDBJ whole genome shotgun (WGS) entry which is preliminary data.</text>
</comment>
<evidence type="ECO:0000313" key="1">
    <source>
        <dbReference type="EMBL" id="KAI9908223.1"/>
    </source>
</evidence>
<sequence>MSFNEFETAVKADKIDEVVVLRPEEELNSSSTMDESVLVQAKQALNAPSGLKILADPEDPYHSLLKEFGDVISDNPPMGLPPDRGVRSDIKLTWFLEPNTASLGNGLSPRSNATSSTHSSMGKKRQG</sequence>
<accession>A0ACC0VR67</accession>
<keyword evidence="2" id="KW-1185">Reference proteome</keyword>
<evidence type="ECO:0000313" key="2">
    <source>
        <dbReference type="Proteomes" id="UP001163321"/>
    </source>
</evidence>
<protein>
    <submittedName>
        <fullName evidence="1">Uncharacterized protein</fullName>
    </submittedName>
</protein>
<dbReference type="Proteomes" id="UP001163321">
    <property type="component" value="Chromosome 8"/>
</dbReference>
<gene>
    <name evidence="1" type="ORF">PsorP6_004559</name>
</gene>
<reference evidence="1 2" key="1">
    <citation type="journal article" date="2022" name="bioRxiv">
        <title>The genome of the oomycete Peronosclerospora sorghi, a cosmopolitan pathogen of maize and sorghum, is inflated with dispersed pseudogenes.</title>
        <authorList>
            <person name="Fletcher K."/>
            <person name="Martin F."/>
            <person name="Isakeit T."/>
            <person name="Cavanaugh K."/>
            <person name="Magill C."/>
            <person name="Michelmore R."/>
        </authorList>
    </citation>
    <scope>NUCLEOTIDE SEQUENCE [LARGE SCALE GENOMIC DNA]</scope>
    <source>
        <strain evidence="1">P6</strain>
    </source>
</reference>
<proteinExistence type="predicted"/>
<organism evidence="1 2">
    <name type="scientific">Peronosclerospora sorghi</name>
    <dbReference type="NCBI Taxonomy" id="230839"/>
    <lineage>
        <taxon>Eukaryota</taxon>
        <taxon>Sar</taxon>
        <taxon>Stramenopiles</taxon>
        <taxon>Oomycota</taxon>
        <taxon>Peronosporomycetes</taxon>
        <taxon>Peronosporales</taxon>
        <taxon>Peronosporaceae</taxon>
        <taxon>Peronosclerospora</taxon>
    </lineage>
</organism>